<dbReference type="VEuPathDB" id="VectorBase:AMIN001098"/>
<feature type="domain" description="Nuclear factor related to kappa-B-binding protein winged helix-like" evidence="2">
    <location>
        <begin position="531"/>
        <end position="635"/>
    </location>
</feature>
<feature type="compositionally biased region" description="Polar residues" evidence="1">
    <location>
        <begin position="260"/>
        <end position="269"/>
    </location>
</feature>
<feature type="domain" description="Nuclear factor related to kappa-B-binding protein second winged helix" evidence="3">
    <location>
        <begin position="768"/>
        <end position="906"/>
    </location>
</feature>
<evidence type="ECO:0000259" key="3">
    <source>
        <dbReference type="Pfam" id="PF25793"/>
    </source>
</evidence>
<dbReference type="CDD" id="cd21865">
    <property type="entry name" value="DEUBAD_NFRKB"/>
    <property type="match status" value="1"/>
</dbReference>
<dbReference type="Pfam" id="PF25793">
    <property type="entry name" value="WHD_2nd_NFRKB"/>
    <property type="match status" value="1"/>
</dbReference>
<organism evidence="4 5">
    <name type="scientific">Anopheles minimus</name>
    <dbReference type="NCBI Taxonomy" id="112268"/>
    <lineage>
        <taxon>Eukaryota</taxon>
        <taxon>Metazoa</taxon>
        <taxon>Ecdysozoa</taxon>
        <taxon>Arthropoda</taxon>
        <taxon>Hexapoda</taxon>
        <taxon>Insecta</taxon>
        <taxon>Pterygota</taxon>
        <taxon>Neoptera</taxon>
        <taxon>Endopterygota</taxon>
        <taxon>Diptera</taxon>
        <taxon>Nematocera</taxon>
        <taxon>Culicoidea</taxon>
        <taxon>Culicidae</taxon>
        <taxon>Anophelinae</taxon>
        <taxon>Anopheles</taxon>
    </lineage>
</organism>
<sequence length="2114" mass="225425">MGRNLEMARKLTKPYNATDNTYESSSGSDSDESNASLLERSCLLSNKFMLPKDLCENGNIFKEFFSCALWDTLPQATQLKLAKLLPVAKDDVSSATKMVHDLLSHGLHRFGKEPMDDFRYKLANGDFRVDITKLQHNLGELKTKDKRMVELQRMSRLAPNVMLSREAFLHSELHSNDVRALPSSGRVSDNYEHCRQWDYDFNVSSTMGKCESVAKKRYLSEIISICDEVSLSMTLSDEEDCMHALPTGTVRKQRRMVGSGPQSGEQSNPQPRPGTLGSSNGTTGNIFDGSIFNAPKLFVVTEDHYRKLMLQHRKRKIEEPDHPELYLDNIKLKDVVSRTQIAAGYRRILPLPKVYISDAVKENTAAMKGKVKLHKLLKMHRSSLDQSDTKSVLDRDENSVERVQIKTEPIVTTHIKVKDEPPPNDCFDADSNENAVRNITTTKSNTRSEDKSAILHNESMRESKNNSNIIEETNLNTVETPSPIPTIGTSQLTKPSLNASSLNAMVGHAEPTAVEPNSINCLSSNGTHACFLSVVRDLFCSNPDHRSTLPELQVKLDAWTKSPVAERNVWFEQYRNNGEWNETLQAAVQFLAGEFQNQPEDFVPYIEHKVALNILQWIGASRDADSRLVPLCVYWQSRKQETNKPSGLLALAANNTPTCTSSSVVNESSITQFAASPKSRSRSAAGSKHLLFSPSYSSSSSMSSVSSLPIAGDNSVSLFNDSTVSSLSLKITTTVSEDDGSTIERSTATPPPLFPTDWTVRKATDEEIQCFRAQEKSRYENPHMAFTYKQHSYDSVVGPVKGIYTQAPGISKARGHSMLVANRPNFVTILTLVRDATARLPNGEGTRADICELLKSSQYISPTATDQVLQTIVSGALDRMHTERDPCVKYDAKRKIWIYLHRNRTEQEFERLHMQYQGFTKHKKTIVRKPSRQSKDIAANSAKQDLLNDSGASVESFTLNSSMIEMDQDTSVTIGANAIDSIVSSGTALSMEEVSTTSTDGTTVGRSTVSLLKKQTPNAGSSENIAVQLPCIDIKNDILPTNSIVGKSIPSDPIAVDQTDPIKPSICIVKEQPTVSPESGTDAMYKTSSKLCGAVTIISSTGNNVRTIQIPKSALSVANQPITSNNATTTATETPIVDDGSSPDSIANVNPKSPKKLLVSAIVTSAKSTTASPAGASLKSAVDISRISNSKPILVQSIGTATSSHVPAAGSFVTTPKDGIKISSSVGGTILSIRQVNSNSGISSVGQKSQILACGQTSSLLAPQSPAQTKGAQLSINNASIVSTSGASVLQTMKGGTVITATIGKPIYSSSVGTSPLKQVASPSSIIQTHLPGTVFSQKMMVDSSRTNASPTGESNSMPTVVAIKSTSSANTASVTPGIANRVVKPATNLFSTITLAKGQQSVLTPAKQRQIIQNLLSQNQKQPLTGNQIVSQATLLAASTQAIAKVQSGDMKQQYKTGPSYVVENQATVPTFKINQTQTSSSTSKTLSPKIVKITPTRSKPQSSIRPVGNMGTIVGSSNSTVLPSTSVANQPVTSSVKMIKMSPSTILTTAECHGMLNAVTMSNNAGTVTPTSAKSATMRVLKTAAGATTVIKTEVTRGPSVQQLSQSNAHHSLENLRKDSAAQAGSKLLVNSNLNTGQLIPLESLLQKPSVGGTVNTSPGGVNTTQKLAGTTKTGQQFIQFGSSANVTSSPTSKPIVNLPSSSIGGVAHQYTILPQTRNIISVASTSMANRATNLPLTIVSSSAESSESTASILGHVTNSSTAKLMQQGTKVKLLTTTTHNPNASVSGPAVSASPQQGTVYTVKTSVPSTVNVSGEFLNAKIIGVRNIASAKLKGTSSLSLMNANSLNIAHIGGKPVIIANNASVGANQTITVSTAHLNSSTATKSGPSSATVLSGNAGCNNVVLGQQNTGNVTMSGASATAGRDISCTNVVSGIPGQIQTVLLRNNLLKVQTIPPTATNKLTHSQSIVAGSVSSSVVNSGIHPTATTLITTTGRCTTVLSKSQLQQQVQHKPLKQPQTTATGGTSVILTPNIPPSPTLGPTVEEETLSNTFVNLQSSNAEIANNSDSVSQRTQSSRVISQPIIIPSDVQKSGTSINLKRLKRQKMQTGQAS</sequence>
<feature type="region of interest" description="Disordered" evidence="1">
    <location>
        <begin position="245"/>
        <end position="280"/>
    </location>
</feature>
<dbReference type="InterPro" id="IPR038106">
    <property type="entry name" value="NFRKB_winged_sf"/>
</dbReference>
<feature type="compositionally biased region" description="Low complexity" evidence="1">
    <location>
        <begin position="2011"/>
        <end position="2020"/>
    </location>
</feature>
<dbReference type="PANTHER" id="PTHR13052">
    <property type="entry name" value="NFRKB-RELATED"/>
    <property type="match status" value="1"/>
</dbReference>
<evidence type="ECO:0000256" key="1">
    <source>
        <dbReference type="SAM" id="MobiDB-lite"/>
    </source>
</evidence>
<dbReference type="InterPro" id="IPR057748">
    <property type="entry name" value="NFRKB_WH_2"/>
</dbReference>
<feature type="compositionally biased region" description="Basic and acidic residues" evidence="1">
    <location>
        <begin position="446"/>
        <end position="464"/>
    </location>
</feature>
<evidence type="ECO:0000259" key="2">
    <source>
        <dbReference type="Pfam" id="PF14465"/>
    </source>
</evidence>
<feature type="region of interest" description="Disordered" evidence="1">
    <location>
        <begin position="442"/>
        <end position="465"/>
    </location>
</feature>
<reference evidence="4" key="2">
    <citation type="submission" date="2020-05" db="UniProtKB">
        <authorList>
            <consortium name="EnsemblMetazoa"/>
        </authorList>
    </citation>
    <scope>IDENTIFICATION</scope>
    <source>
        <strain evidence="4">MINIMUS1</strain>
    </source>
</reference>
<feature type="region of interest" description="Disordered" evidence="1">
    <location>
        <begin position="2011"/>
        <end position="2035"/>
    </location>
</feature>
<name>A0A182VSQ8_9DIPT</name>
<dbReference type="InterPro" id="IPR025220">
    <property type="entry name" value="NFRKB_WH_1"/>
</dbReference>
<dbReference type="Gene3D" id="1.10.10.2430">
    <property type="entry name" value="NFRKB winged helix-like domain"/>
    <property type="match status" value="1"/>
</dbReference>
<keyword evidence="5" id="KW-1185">Reference proteome</keyword>
<feature type="compositionally biased region" description="Polar residues" evidence="1">
    <location>
        <begin position="2021"/>
        <end position="2031"/>
    </location>
</feature>
<reference evidence="5" key="1">
    <citation type="submission" date="2013-03" db="EMBL/GenBank/DDBJ databases">
        <title>The Genome Sequence of Anopheles minimus MINIMUS1.</title>
        <authorList>
            <consortium name="The Broad Institute Genomics Platform"/>
            <person name="Neafsey D.E."/>
            <person name="Walton C."/>
            <person name="Walker B."/>
            <person name="Young S.K."/>
            <person name="Zeng Q."/>
            <person name="Gargeya S."/>
            <person name="Fitzgerald M."/>
            <person name="Haas B."/>
            <person name="Abouelleil A."/>
            <person name="Allen A.W."/>
            <person name="Alvarado L."/>
            <person name="Arachchi H.M."/>
            <person name="Berlin A.M."/>
            <person name="Chapman S.B."/>
            <person name="Gainer-Dewar J."/>
            <person name="Goldberg J."/>
            <person name="Griggs A."/>
            <person name="Gujja S."/>
            <person name="Hansen M."/>
            <person name="Howarth C."/>
            <person name="Imamovic A."/>
            <person name="Ireland A."/>
            <person name="Larimer J."/>
            <person name="McCowan C."/>
            <person name="Murphy C."/>
            <person name="Pearson M."/>
            <person name="Poon T.W."/>
            <person name="Priest M."/>
            <person name="Roberts A."/>
            <person name="Saif S."/>
            <person name="Shea T."/>
            <person name="Sisk P."/>
            <person name="Sykes S."/>
            <person name="Wortman J."/>
            <person name="Nusbaum C."/>
            <person name="Birren B."/>
        </authorList>
    </citation>
    <scope>NUCLEOTIDE SEQUENCE [LARGE SCALE GENOMIC DNA]</scope>
    <source>
        <strain evidence="5">MINIMUS1</strain>
    </source>
</reference>
<evidence type="ECO:0000313" key="5">
    <source>
        <dbReference type="Proteomes" id="UP000075920"/>
    </source>
</evidence>
<proteinExistence type="predicted"/>
<dbReference type="InterPro" id="IPR024867">
    <property type="entry name" value="NFRKB"/>
</dbReference>
<dbReference type="EnsemblMetazoa" id="AMIN001098-RA">
    <property type="protein sequence ID" value="AMIN001098-PA"/>
    <property type="gene ID" value="AMIN001098"/>
</dbReference>
<dbReference type="Proteomes" id="UP000075920">
    <property type="component" value="Unassembled WGS sequence"/>
</dbReference>
<evidence type="ECO:0000313" key="4">
    <source>
        <dbReference type="EnsemblMetazoa" id="AMIN001098-PA"/>
    </source>
</evidence>
<protein>
    <submittedName>
        <fullName evidence="4">Uncharacterized protein</fullName>
    </submittedName>
</protein>
<accession>A0A182VSQ8</accession>
<dbReference type="GO" id="GO:0002020">
    <property type="term" value="F:protease binding"/>
    <property type="evidence" value="ECO:0007669"/>
    <property type="project" value="TreeGrafter"/>
</dbReference>
<dbReference type="Pfam" id="PF14465">
    <property type="entry name" value="WHD_1st_NFRKB"/>
    <property type="match status" value="1"/>
</dbReference>
<dbReference type="GO" id="GO:0031011">
    <property type="term" value="C:Ino80 complex"/>
    <property type="evidence" value="ECO:0007669"/>
    <property type="project" value="InterPro"/>
</dbReference>
<dbReference type="PANTHER" id="PTHR13052:SF3">
    <property type="entry name" value="NUCLEAR FACTOR RELATED TO KAPPA-B-BINDING PROTEIN"/>
    <property type="match status" value="1"/>
</dbReference>
<dbReference type="STRING" id="112268.A0A182VSQ8"/>